<evidence type="ECO:0000313" key="2">
    <source>
        <dbReference type="EMBL" id="KAJ1982235.1"/>
    </source>
</evidence>
<dbReference type="PROSITE" id="PS51391">
    <property type="entry name" value="CID"/>
    <property type="match status" value="1"/>
</dbReference>
<dbReference type="Pfam" id="PF12350">
    <property type="entry name" value="CTK3_C"/>
    <property type="match status" value="1"/>
</dbReference>
<dbReference type="InterPro" id="IPR042326">
    <property type="entry name" value="Ctk3"/>
</dbReference>
<dbReference type="EMBL" id="JANBQB010000097">
    <property type="protein sequence ID" value="KAJ1982235.1"/>
    <property type="molecule type" value="Genomic_DNA"/>
</dbReference>
<dbReference type="Pfam" id="PF12243">
    <property type="entry name" value="CTK3"/>
    <property type="match status" value="1"/>
</dbReference>
<sequence>MDYDDDIDPFEARLSFVEMLSKVAATGQSIQKPSHFVIKHAGLHEDLYQCILEQLDSASITARMNILSLIDAICTLSVKASSSHYLTLVKRDLGTIITKVVPLGKEGDVNVVATRQILESWKKRRVFGHEPLLDNLDAQLAKRVTGLDRKPDMKDTDILKRIEEDRERHKRSKEEIWVRPPHETDADEFHLAWDTTLALNPTDVAAILAENRHYLPDYPWQEDFTSFLPKGYSAY</sequence>
<dbReference type="PANTHER" id="PTHR28291">
    <property type="entry name" value="CTD KINASE SUBUNIT GAMMA"/>
    <property type="match status" value="1"/>
</dbReference>
<comment type="caution">
    <text evidence="2">The sequence shown here is derived from an EMBL/GenBank/DDBJ whole genome shotgun (WGS) entry which is preliminary data.</text>
</comment>
<dbReference type="OrthoDB" id="21266at2759"/>
<dbReference type="InterPro" id="IPR006569">
    <property type="entry name" value="CID_dom"/>
</dbReference>
<dbReference type="InterPro" id="IPR008942">
    <property type="entry name" value="ENTH_VHS"/>
</dbReference>
<dbReference type="Gene3D" id="1.25.40.90">
    <property type="match status" value="1"/>
</dbReference>
<dbReference type="InterPro" id="IPR024637">
    <property type="entry name" value="Ctk3_C"/>
</dbReference>
<dbReference type="AlphaFoldDB" id="A0A9W8B3R9"/>
<dbReference type="GO" id="GO:0070692">
    <property type="term" value="C:CTDK-1 complex"/>
    <property type="evidence" value="ECO:0007669"/>
    <property type="project" value="InterPro"/>
</dbReference>
<dbReference type="PANTHER" id="PTHR28291:SF1">
    <property type="entry name" value="CTD KINASE SUBUNIT GAMMA"/>
    <property type="match status" value="1"/>
</dbReference>
<dbReference type="GO" id="GO:0045943">
    <property type="term" value="P:positive regulation of transcription by RNA polymerase I"/>
    <property type="evidence" value="ECO:0007669"/>
    <property type="project" value="TreeGrafter"/>
</dbReference>
<keyword evidence="3" id="KW-1185">Reference proteome</keyword>
<evidence type="ECO:0000313" key="3">
    <source>
        <dbReference type="Proteomes" id="UP001151582"/>
    </source>
</evidence>
<dbReference type="InterPro" id="IPR024638">
    <property type="entry name" value="Ctk3_N"/>
</dbReference>
<gene>
    <name evidence="2" type="ORF">H4R34_001778</name>
</gene>
<dbReference type="Proteomes" id="UP001151582">
    <property type="component" value="Unassembled WGS sequence"/>
</dbReference>
<organism evidence="2 3">
    <name type="scientific">Dimargaris verticillata</name>
    <dbReference type="NCBI Taxonomy" id="2761393"/>
    <lineage>
        <taxon>Eukaryota</taxon>
        <taxon>Fungi</taxon>
        <taxon>Fungi incertae sedis</taxon>
        <taxon>Zoopagomycota</taxon>
        <taxon>Kickxellomycotina</taxon>
        <taxon>Dimargaritomycetes</taxon>
        <taxon>Dimargaritales</taxon>
        <taxon>Dimargaritaceae</taxon>
        <taxon>Dimargaris</taxon>
    </lineage>
</organism>
<proteinExistence type="predicted"/>
<accession>A0A9W8B3R9</accession>
<feature type="domain" description="CID" evidence="1">
    <location>
        <begin position="8"/>
        <end position="143"/>
    </location>
</feature>
<name>A0A9W8B3R9_9FUNG</name>
<dbReference type="GO" id="GO:0032786">
    <property type="term" value="P:positive regulation of DNA-templated transcription, elongation"/>
    <property type="evidence" value="ECO:0007669"/>
    <property type="project" value="InterPro"/>
</dbReference>
<protein>
    <recommendedName>
        <fullName evidence="1">CID domain-containing protein</fullName>
    </recommendedName>
</protein>
<evidence type="ECO:0000259" key="1">
    <source>
        <dbReference type="PROSITE" id="PS51391"/>
    </source>
</evidence>
<reference evidence="2" key="1">
    <citation type="submission" date="2022-07" db="EMBL/GenBank/DDBJ databases">
        <title>Phylogenomic reconstructions and comparative analyses of Kickxellomycotina fungi.</title>
        <authorList>
            <person name="Reynolds N.K."/>
            <person name="Stajich J.E."/>
            <person name="Barry K."/>
            <person name="Grigoriev I.V."/>
            <person name="Crous P."/>
            <person name="Smith M.E."/>
        </authorList>
    </citation>
    <scope>NUCLEOTIDE SEQUENCE</scope>
    <source>
        <strain evidence="2">RSA 567</strain>
    </source>
</reference>